<dbReference type="PANTHER" id="PTHR11017">
    <property type="entry name" value="LEUCINE-RICH REPEAT-CONTAINING PROTEIN"/>
    <property type="match status" value="1"/>
</dbReference>
<accession>A0A2I0JMI7</accession>
<comment type="caution">
    <text evidence="3">The sequence shown here is derived from an EMBL/GenBank/DDBJ whole genome shotgun (WGS) entry which is preliminary data.</text>
</comment>
<sequence>MVECRNSTEQMILPIFYDVMPNEVRHQTGRDYRRAFSQRVRTYSSNILQQWGDALAEVGALKGWDLKNVANGHQGQLIKLVVTEILRELKKAHLLVTDNLVGIEDRLEAVIMLDFTSVDEGTEELKRRFLDKRVFSVLDDVDHASQLTALAAKLYWFGPGSRIIITTRNRDVLQVPQVYWTYEVVEMNKDHALQLFCKHAFRQGSPMAKLSALAKGIVDTTGGIPLALEMAVKLKVLSLQHCHYITRTPDFSRFTNLERLSFENCQRLEVIHQ</sequence>
<name>A0A2I0JMI7_PUNGR</name>
<dbReference type="Gene3D" id="3.40.50.10140">
    <property type="entry name" value="Toll/interleukin-1 receptor homology (TIR) domain"/>
    <property type="match status" value="1"/>
</dbReference>
<dbReference type="GO" id="GO:0006952">
    <property type="term" value="P:defense response"/>
    <property type="evidence" value="ECO:0007669"/>
    <property type="project" value="InterPro"/>
</dbReference>
<dbReference type="EMBL" id="PGOL01001505">
    <property type="protein sequence ID" value="PKI57491.1"/>
    <property type="molecule type" value="Genomic_DNA"/>
</dbReference>
<organism evidence="3 4">
    <name type="scientific">Punica granatum</name>
    <name type="common">Pomegranate</name>
    <dbReference type="NCBI Taxonomy" id="22663"/>
    <lineage>
        <taxon>Eukaryota</taxon>
        <taxon>Viridiplantae</taxon>
        <taxon>Streptophyta</taxon>
        <taxon>Embryophyta</taxon>
        <taxon>Tracheophyta</taxon>
        <taxon>Spermatophyta</taxon>
        <taxon>Magnoliopsida</taxon>
        <taxon>eudicotyledons</taxon>
        <taxon>Gunneridae</taxon>
        <taxon>Pentapetalae</taxon>
        <taxon>rosids</taxon>
        <taxon>malvids</taxon>
        <taxon>Myrtales</taxon>
        <taxon>Lythraceae</taxon>
        <taxon>Punica</taxon>
    </lineage>
</organism>
<keyword evidence="4" id="KW-1185">Reference proteome</keyword>
<dbReference type="SUPFAM" id="SSF52058">
    <property type="entry name" value="L domain-like"/>
    <property type="match status" value="1"/>
</dbReference>
<dbReference type="SUPFAM" id="SSF52540">
    <property type="entry name" value="P-loop containing nucleoside triphosphate hydrolases"/>
    <property type="match status" value="1"/>
</dbReference>
<dbReference type="InterPro" id="IPR044974">
    <property type="entry name" value="Disease_R_plants"/>
</dbReference>
<gene>
    <name evidence="3" type="ORF">CRG98_022142</name>
</gene>
<evidence type="ECO:0000259" key="1">
    <source>
        <dbReference type="Pfam" id="PF00931"/>
    </source>
</evidence>
<proteinExistence type="predicted"/>
<dbReference type="Gene3D" id="3.80.10.10">
    <property type="entry name" value="Ribonuclease Inhibitor"/>
    <property type="match status" value="1"/>
</dbReference>
<evidence type="ECO:0000313" key="3">
    <source>
        <dbReference type="EMBL" id="PKI57491.1"/>
    </source>
</evidence>
<dbReference type="GO" id="GO:0007165">
    <property type="term" value="P:signal transduction"/>
    <property type="evidence" value="ECO:0007669"/>
    <property type="project" value="InterPro"/>
</dbReference>
<dbReference type="GO" id="GO:0043531">
    <property type="term" value="F:ADP binding"/>
    <property type="evidence" value="ECO:0007669"/>
    <property type="project" value="InterPro"/>
</dbReference>
<feature type="domain" description="TIR" evidence="2">
    <location>
        <begin position="2"/>
        <end position="99"/>
    </location>
</feature>
<dbReference type="AlphaFoldDB" id="A0A2I0JMI7"/>
<dbReference type="InterPro" id="IPR002182">
    <property type="entry name" value="NB-ARC"/>
</dbReference>
<dbReference type="STRING" id="22663.A0A2I0JMI7"/>
<dbReference type="InterPro" id="IPR000157">
    <property type="entry name" value="TIR_dom"/>
</dbReference>
<feature type="domain" description="NB-ARC" evidence="1">
    <location>
        <begin position="121"/>
        <end position="203"/>
    </location>
</feature>
<protein>
    <recommendedName>
        <fullName evidence="5">TIR domain-containing protein</fullName>
    </recommendedName>
</protein>
<dbReference type="InterPro" id="IPR035897">
    <property type="entry name" value="Toll_tir_struct_dom_sf"/>
</dbReference>
<reference evidence="3 4" key="1">
    <citation type="submission" date="2017-11" db="EMBL/GenBank/DDBJ databases">
        <title>De-novo sequencing of pomegranate (Punica granatum L.) genome.</title>
        <authorList>
            <person name="Akparov Z."/>
            <person name="Amiraslanov A."/>
            <person name="Hajiyeva S."/>
            <person name="Abbasov M."/>
            <person name="Kaur K."/>
            <person name="Hamwieh A."/>
            <person name="Solovyev V."/>
            <person name="Salamov A."/>
            <person name="Braich B."/>
            <person name="Kosarev P."/>
            <person name="Mahmoud A."/>
            <person name="Hajiyev E."/>
            <person name="Babayeva S."/>
            <person name="Izzatullayeva V."/>
            <person name="Mammadov A."/>
            <person name="Mammadov A."/>
            <person name="Sharifova S."/>
            <person name="Ojaghi J."/>
            <person name="Eynullazada K."/>
            <person name="Bayramov B."/>
            <person name="Abdulazimova A."/>
            <person name="Shahmuradov I."/>
        </authorList>
    </citation>
    <scope>NUCLEOTIDE SEQUENCE [LARGE SCALE GENOMIC DNA]</scope>
    <source>
        <strain evidence="4">cv. AG2017</strain>
        <tissue evidence="3">Leaf</tissue>
    </source>
</reference>
<evidence type="ECO:0000313" key="4">
    <source>
        <dbReference type="Proteomes" id="UP000233551"/>
    </source>
</evidence>
<dbReference type="Pfam" id="PF01582">
    <property type="entry name" value="TIR"/>
    <property type="match status" value="1"/>
</dbReference>
<dbReference type="Pfam" id="PF00931">
    <property type="entry name" value="NB-ARC"/>
    <property type="match status" value="1"/>
</dbReference>
<evidence type="ECO:0000259" key="2">
    <source>
        <dbReference type="Pfam" id="PF01582"/>
    </source>
</evidence>
<dbReference type="InterPro" id="IPR032675">
    <property type="entry name" value="LRR_dom_sf"/>
</dbReference>
<evidence type="ECO:0008006" key="5">
    <source>
        <dbReference type="Google" id="ProtNLM"/>
    </source>
</evidence>
<dbReference type="PANTHER" id="PTHR11017:SF570">
    <property type="entry name" value="DISEASE RESISTANCE PROTEIN (TIR-NBS CLASS)-RELATED"/>
    <property type="match status" value="1"/>
</dbReference>
<dbReference type="Proteomes" id="UP000233551">
    <property type="component" value="Unassembled WGS sequence"/>
</dbReference>
<dbReference type="InterPro" id="IPR027417">
    <property type="entry name" value="P-loop_NTPase"/>
</dbReference>